<accession>A0A1L7CV36</accession>
<evidence type="ECO:0000313" key="2">
    <source>
        <dbReference type="Proteomes" id="UP000185434"/>
    </source>
</evidence>
<dbReference type="RefSeq" id="WP_075664736.1">
    <property type="nucleotide sequence ID" value="NZ_CP009247.1"/>
</dbReference>
<dbReference type="AlphaFoldDB" id="A0A1L7CV36"/>
<evidence type="ECO:0000313" key="1">
    <source>
        <dbReference type="EMBL" id="APT89739.1"/>
    </source>
</evidence>
<reference evidence="1 2" key="1">
    <citation type="submission" date="2014-08" db="EMBL/GenBank/DDBJ databases">
        <title>Complete genome sequence of Corynebacterium frankenforstense ST18(T) (=DSM 45800(T)), isolated from raw cow milk.</title>
        <authorList>
            <person name="Ruckert C."/>
            <person name="Albersmeier A."/>
            <person name="Winkler A."/>
            <person name="Lipski A."/>
            <person name="Kalinowski J."/>
        </authorList>
    </citation>
    <scope>NUCLEOTIDE SEQUENCE [LARGE SCALE GENOMIC DNA]</scope>
    <source>
        <strain evidence="1 2">ST18</strain>
    </source>
</reference>
<dbReference type="OrthoDB" id="4414653at2"/>
<protein>
    <submittedName>
        <fullName evidence="1">Uncharacterized protein</fullName>
    </submittedName>
</protein>
<name>A0A1L7CV36_9CORY</name>
<dbReference type="EMBL" id="CP009247">
    <property type="protein sequence ID" value="APT89739.1"/>
    <property type="molecule type" value="Genomic_DNA"/>
</dbReference>
<sequence length="103" mass="11151">MSKIYVRTELSVPGAEPMVHTAEVEEIDSKTARMVRLVQQTAEFAVTGAWVEGTPHGEVAVPGSTVPHPDTYSDYPDLKATRLDANEFEALWAEAAAILPGLN</sequence>
<dbReference type="Proteomes" id="UP000185434">
    <property type="component" value="Chromosome"/>
</dbReference>
<keyword evidence="2" id="KW-1185">Reference proteome</keyword>
<dbReference type="KEGG" id="cfk:CFRA_11470"/>
<gene>
    <name evidence="1" type="ORF">CFRA_11470</name>
</gene>
<proteinExistence type="predicted"/>
<organism evidence="1 2">
    <name type="scientific">Corynebacterium frankenforstense DSM 45800</name>
    <dbReference type="NCBI Taxonomy" id="1437875"/>
    <lineage>
        <taxon>Bacteria</taxon>
        <taxon>Bacillati</taxon>
        <taxon>Actinomycetota</taxon>
        <taxon>Actinomycetes</taxon>
        <taxon>Mycobacteriales</taxon>
        <taxon>Corynebacteriaceae</taxon>
        <taxon>Corynebacterium</taxon>
    </lineage>
</organism>